<comment type="caution">
    <text evidence="3">The sequence shown here is derived from an EMBL/GenBank/DDBJ whole genome shotgun (WGS) entry which is preliminary data.</text>
</comment>
<proteinExistence type="predicted"/>
<dbReference type="Proteomes" id="UP000216444">
    <property type="component" value="Unassembled WGS sequence"/>
</dbReference>
<name>A0A261FES6_9BIFI</name>
<keyword evidence="2" id="KW-0472">Membrane</keyword>
<keyword evidence="2" id="KW-1133">Transmembrane helix</keyword>
<evidence type="ECO:0000313" key="4">
    <source>
        <dbReference type="Proteomes" id="UP000216444"/>
    </source>
</evidence>
<feature type="region of interest" description="Disordered" evidence="1">
    <location>
        <begin position="1"/>
        <end position="40"/>
    </location>
</feature>
<feature type="transmembrane region" description="Helical" evidence="2">
    <location>
        <begin position="91"/>
        <end position="110"/>
    </location>
</feature>
<evidence type="ECO:0000256" key="1">
    <source>
        <dbReference type="SAM" id="MobiDB-lite"/>
    </source>
</evidence>
<evidence type="ECO:0000256" key="2">
    <source>
        <dbReference type="SAM" id="Phobius"/>
    </source>
</evidence>
<sequence>METTMQAVEHDNNDHTPDYSKRRRNAGVKPGAKPSRRRTSRPFLAMRVRIAAVLCGAAAALMTLLTPALALAAEATSINTPDRTPLTAMDMLSVVGLIVVMVIVGACVIVHRGHASGTGHPLV</sequence>
<accession>A0A261FES6</accession>
<organism evidence="3 4">
    <name type="scientific">Bifidobacterium tissieri</name>
    <dbReference type="NCBI Taxonomy" id="1630162"/>
    <lineage>
        <taxon>Bacteria</taxon>
        <taxon>Bacillati</taxon>
        <taxon>Actinomycetota</taxon>
        <taxon>Actinomycetes</taxon>
        <taxon>Bifidobacteriales</taxon>
        <taxon>Bifidobacteriaceae</taxon>
        <taxon>Bifidobacterium</taxon>
    </lineage>
</organism>
<keyword evidence="2" id="KW-0812">Transmembrane</keyword>
<keyword evidence="4" id="KW-1185">Reference proteome</keyword>
<gene>
    <name evidence="3" type="ORF">BTIS_1324</name>
</gene>
<feature type="compositionally biased region" description="Basic and acidic residues" evidence="1">
    <location>
        <begin position="8"/>
        <end position="20"/>
    </location>
</feature>
<protein>
    <submittedName>
        <fullName evidence="3">Uncharacterized protein</fullName>
    </submittedName>
</protein>
<dbReference type="EMBL" id="MWWV01000007">
    <property type="protein sequence ID" value="OZG57671.1"/>
    <property type="molecule type" value="Genomic_DNA"/>
</dbReference>
<dbReference type="AlphaFoldDB" id="A0A261FES6"/>
<reference evidence="3 4" key="1">
    <citation type="journal article" date="2017" name="BMC Genomics">
        <title>Comparative genomic and phylogenomic analyses of the Bifidobacteriaceae family.</title>
        <authorList>
            <person name="Lugli G.A."/>
            <person name="Milani C."/>
            <person name="Turroni F."/>
            <person name="Duranti S."/>
            <person name="Mancabelli L."/>
            <person name="Mangifesta M."/>
            <person name="Ferrario C."/>
            <person name="Modesto M."/>
            <person name="Mattarelli P."/>
            <person name="Jiri K."/>
            <person name="van Sinderen D."/>
            <person name="Ventura M."/>
        </authorList>
    </citation>
    <scope>NUCLEOTIDE SEQUENCE [LARGE SCALE GENOMIC DNA]</scope>
    <source>
        <strain evidence="3 4">DSM 100201</strain>
    </source>
</reference>
<feature type="transmembrane region" description="Helical" evidence="2">
    <location>
        <begin position="46"/>
        <end position="71"/>
    </location>
</feature>
<evidence type="ECO:0000313" key="3">
    <source>
        <dbReference type="EMBL" id="OZG57671.1"/>
    </source>
</evidence>